<dbReference type="SUPFAM" id="SSF51695">
    <property type="entry name" value="PLC-like phosphodiesterases"/>
    <property type="match status" value="1"/>
</dbReference>
<gene>
    <name evidence="2" type="ORF">TWF696_003473</name>
</gene>
<dbReference type="InterPro" id="IPR017946">
    <property type="entry name" value="PLC-like_Pdiesterase_TIM-brl"/>
</dbReference>
<sequence length="737" mass="79037">MHIALRLLPLVAVAQALVPAPRPQNGDCELDIYERSLANATDRRGLGTSAEIYFINDWPGPITFTTSDSHYMSNDPPGSVSLAGFSASGKYAIDANGWIPLQSSFKINMKAASESTVGVDIGVSPFKTAYTLDGKNPASQAGVMLAPAKILSKGRDFDFYFFAGPGVFGPLINSLLEANAAAVFANIKKQPMMLTISSDVDILLKEVANPSVRCSYASATPAGKTDVWNVNIIVDLAAEVKLNARFKKLKQDANIKLKGMSLLATAQIDFSRLTGSNLKGVGDIGVTVTRFQTSIGEIKIDGEILVDIVGGIYPVLAPVLRLPYKLASIINTSENKQILTSINNALKSLGANPVIARRWGKSDSVLVRFKRFISSLLGRSNSAAADATVDVRSSPDMSRWMSTPAIQSRKLADLYLPGTHDSAAYAFTRTLSLMKYDDIAFLWNLEYYLPAPSGGTFNPLTSTPVHLGPVLGSYVMNSIARISKAQMEDIPAQLAGGIRHFDLRVYYDPAADNFYTQHGLRAKPTLANIVDQVQAFVSADKANRELVVLVISHTNFNEDFTLEDGTVVTAAQVAAKFLDVMRPLQDWVYMPPKAQGAKNFDFQTLQDTTVAEITTDGSKVLILTPDVVLSEISVHTDGWLTAPAGGAAHKGLYMVSTAAALTAADIVGNVVRGLSGQGEVDLLGEKAKVANAEIEATVRAAEKAAGGNKVQLVSVDWWEYGLNGRTAAQIIVGMNGI</sequence>
<dbReference type="AlphaFoldDB" id="A0AAV9U0W0"/>
<evidence type="ECO:0000256" key="1">
    <source>
        <dbReference type="SAM" id="SignalP"/>
    </source>
</evidence>
<keyword evidence="3" id="KW-1185">Reference proteome</keyword>
<protein>
    <recommendedName>
        <fullName evidence="4">Phosphatidylinositol-specific phospholipase C X domain-containing protein</fullName>
    </recommendedName>
</protein>
<proteinExistence type="predicted"/>
<keyword evidence="1" id="KW-0732">Signal</keyword>
<name>A0AAV9U0W0_9PEZI</name>
<dbReference type="GO" id="GO:0008081">
    <property type="term" value="F:phosphoric diester hydrolase activity"/>
    <property type="evidence" value="ECO:0007669"/>
    <property type="project" value="InterPro"/>
</dbReference>
<dbReference type="InterPro" id="IPR051057">
    <property type="entry name" value="PI-PLC_domain"/>
</dbReference>
<accession>A0AAV9U0W0</accession>
<organism evidence="2 3">
    <name type="scientific">Orbilia brochopaga</name>
    <dbReference type="NCBI Taxonomy" id="3140254"/>
    <lineage>
        <taxon>Eukaryota</taxon>
        <taxon>Fungi</taxon>
        <taxon>Dikarya</taxon>
        <taxon>Ascomycota</taxon>
        <taxon>Pezizomycotina</taxon>
        <taxon>Orbiliomycetes</taxon>
        <taxon>Orbiliales</taxon>
        <taxon>Orbiliaceae</taxon>
        <taxon>Orbilia</taxon>
    </lineage>
</organism>
<evidence type="ECO:0008006" key="4">
    <source>
        <dbReference type="Google" id="ProtNLM"/>
    </source>
</evidence>
<dbReference type="Gene3D" id="3.20.20.190">
    <property type="entry name" value="Phosphatidylinositol (PI) phosphodiesterase"/>
    <property type="match status" value="1"/>
</dbReference>
<dbReference type="PANTHER" id="PTHR13593">
    <property type="match status" value="1"/>
</dbReference>
<feature type="signal peptide" evidence="1">
    <location>
        <begin position="1"/>
        <end position="16"/>
    </location>
</feature>
<evidence type="ECO:0000313" key="2">
    <source>
        <dbReference type="EMBL" id="KAK6330377.1"/>
    </source>
</evidence>
<dbReference type="PANTHER" id="PTHR13593:SF113">
    <property type="entry name" value="SI:DKEY-266F7.9"/>
    <property type="match status" value="1"/>
</dbReference>
<comment type="caution">
    <text evidence="2">The sequence shown here is derived from an EMBL/GenBank/DDBJ whole genome shotgun (WGS) entry which is preliminary data.</text>
</comment>
<feature type="chain" id="PRO_5043765585" description="Phosphatidylinositol-specific phospholipase C X domain-containing protein" evidence="1">
    <location>
        <begin position="17"/>
        <end position="737"/>
    </location>
</feature>
<reference evidence="2 3" key="1">
    <citation type="submission" date="2019-10" db="EMBL/GenBank/DDBJ databases">
        <authorList>
            <person name="Palmer J.M."/>
        </authorList>
    </citation>
    <scope>NUCLEOTIDE SEQUENCE [LARGE SCALE GENOMIC DNA]</scope>
    <source>
        <strain evidence="2 3">TWF696</strain>
    </source>
</reference>
<evidence type="ECO:0000313" key="3">
    <source>
        <dbReference type="Proteomes" id="UP001375240"/>
    </source>
</evidence>
<dbReference type="GO" id="GO:0006629">
    <property type="term" value="P:lipid metabolic process"/>
    <property type="evidence" value="ECO:0007669"/>
    <property type="project" value="InterPro"/>
</dbReference>
<dbReference type="Proteomes" id="UP001375240">
    <property type="component" value="Unassembled WGS sequence"/>
</dbReference>
<dbReference type="EMBL" id="JAVHNQ010000018">
    <property type="protein sequence ID" value="KAK6330377.1"/>
    <property type="molecule type" value="Genomic_DNA"/>
</dbReference>